<protein>
    <submittedName>
        <fullName evidence="16">Uncharacterized protein</fullName>
    </submittedName>
</protein>
<keyword evidence="3" id="KW-0964">Secreted</keyword>
<evidence type="ECO:0000256" key="1">
    <source>
        <dbReference type="ARBA" id="ARBA00004613"/>
    </source>
</evidence>
<evidence type="ECO:0000256" key="5">
    <source>
        <dbReference type="ARBA" id="ARBA00022729"/>
    </source>
</evidence>
<organism evidence="16">
    <name type="scientific">Picea sitchensis</name>
    <name type="common">Sitka spruce</name>
    <name type="synonym">Pinus sitchensis</name>
    <dbReference type="NCBI Taxonomy" id="3332"/>
    <lineage>
        <taxon>Eukaryota</taxon>
        <taxon>Viridiplantae</taxon>
        <taxon>Streptophyta</taxon>
        <taxon>Embryophyta</taxon>
        <taxon>Tracheophyta</taxon>
        <taxon>Spermatophyta</taxon>
        <taxon>Pinopsida</taxon>
        <taxon>Pinidae</taxon>
        <taxon>Conifers I</taxon>
        <taxon>Pinales</taxon>
        <taxon>Pinaceae</taxon>
        <taxon>Picea</taxon>
    </lineage>
</organism>
<dbReference type="FunFam" id="3.50.30.30:FF:000005">
    <property type="entry name" value="subtilisin-like protease SBT1.5"/>
    <property type="match status" value="1"/>
</dbReference>
<evidence type="ECO:0000256" key="3">
    <source>
        <dbReference type="ARBA" id="ARBA00022525"/>
    </source>
</evidence>
<evidence type="ECO:0000256" key="6">
    <source>
        <dbReference type="ARBA" id="ARBA00022801"/>
    </source>
</evidence>
<evidence type="ECO:0000256" key="2">
    <source>
        <dbReference type="ARBA" id="ARBA00011073"/>
    </source>
</evidence>
<evidence type="ECO:0000313" key="16">
    <source>
        <dbReference type="EMBL" id="ACN39811.1"/>
    </source>
</evidence>
<dbReference type="PROSITE" id="PS00138">
    <property type="entry name" value="SUBTILASE_SER"/>
    <property type="match status" value="1"/>
</dbReference>
<evidence type="ECO:0000256" key="7">
    <source>
        <dbReference type="ARBA" id="ARBA00022825"/>
    </source>
</evidence>
<dbReference type="PANTHER" id="PTHR10795">
    <property type="entry name" value="PROPROTEIN CONVERTASE SUBTILISIN/KEXIN"/>
    <property type="match status" value="1"/>
</dbReference>
<dbReference type="Pfam" id="PF05922">
    <property type="entry name" value="Inhibitor_I9"/>
    <property type="match status" value="1"/>
</dbReference>
<keyword evidence="5 12" id="KW-0732">Signal</keyword>
<feature type="compositionally biased region" description="Low complexity" evidence="11">
    <location>
        <begin position="680"/>
        <end position="690"/>
    </location>
</feature>
<evidence type="ECO:0000259" key="13">
    <source>
        <dbReference type="Pfam" id="PF00082"/>
    </source>
</evidence>
<dbReference type="GO" id="GO:0004252">
    <property type="term" value="F:serine-type endopeptidase activity"/>
    <property type="evidence" value="ECO:0007669"/>
    <property type="project" value="UniProtKB-UniRule"/>
</dbReference>
<dbReference type="Gene3D" id="3.40.50.200">
    <property type="entry name" value="Peptidase S8/S53 domain"/>
    <property type="match status" value="1"/>
</dbReference>
<dbReference type="Gene3D" id="3.30.70.80">
    <property type="entry name" value="Peptidase S8 propeptide/proteinase inhibitor I9"/>
    <property type="match status" value="1"/>
</dbReference>
<keyword evidence="7 10" id="KW-0720">Serine protease</keyword>
<dbReference type="GO" id="GO:0048731">
    <property type="term" value="P:system development"/>
    <property type="evidence" value="ECO:0007669"/>
    <property type="project" value="UniProtKB-ARBA"/>
</dbReference>
<dbReference type="InterPro" id="IPR015500">
    <property type="entry name" value="Peptidase_S8_subtilisin-rel"/>
</dbReference>
<dbReference type="SUPFAM" id="SSF52743">
    <property type="entry name" value="Subtilisin-like"/>
    <property type="match status" value="1"/>
</dbReference>
<dbReference type="InterPro" id="IPR023828">
    <property type="entry name" value="Peptidase_S8_Ser-AS"/>
</dbReference>
<dbReference type="CDD" id="cd04852">
    <property type="entry name" value="Peptidases_S8_3"/>
    <property type="match status" value="1"/>
</dbReference>
<dbReference type="GO" id="GO:0006508">
    <property type="term" value="P:proteolysis"/>
    <property type="evidence" value="ECO:0007669"/>
    <property type="project" value="UniProtKB-KW"/>
</dbReference>
<evidence type="ECO:0000256" key="10">
    <source>
        <dbReference type="PROSITE-ProRule" id="PRU01240"/>
    </source>
</evidence>
<dbReference type="AlphaFoldDB" id="C0PPS1"/>
<dbReference type="CDD" id="cd02120">
    <property type="entry name" value="PA_subtilisin_like"/>
    <property type="match status" value="1"/>
</dbReference>
<dbReference type="EMBL" id="BT070293">
    <property type="protein sequence ID" value="ACN39811.1"/>
    <property type="molecule type" value="mRNA"/>
</dbReference>
<evidence type="ECO:0000259" key="15">
    <source>
        <dbReference type="Pfam" id="PF05922"/>
    </source>
</evidence>
<feature type="active site" description="Charge relay system" evidence="9 10">
    <location>
        <position position="220"/>
    </location>
</feature>
<dbReference type="InterPro" id="IPR003137">
    <property type="entry name" value="PA_domain"/>
</dbReference>
<feature type="domain" description="PA" evidence="14">
    <location>
        <begin position="379"/>
        <end position="470"/>
    </location>
</feature>
<accession>C0PPS1</accession>
<comment type="similarity">
    <text evidence="2 10">Belongs to the peptidase S8 family.</text>
</comment>
<dbReference type="InterPro" id="IPR034197">
    <property type="entry name" value="Peptidases_S8_3"/>
</dbReference>
<dbReference type="FunFam" id="3.40.50.200:FF:000006">
    <property type="entry name" value="Subtilisin-like protease SBT1.5"/>
    <property type="match status" value="1"/>
</dbReference>
<dbReference type="InterPro" id="IPR036852">
    <property type="entry name" value="Peptidase_S8/S53_dom_sf"/>
</dbReference>
<name>C0PPS1_PICSI</name>
<evidence type="ECO:0000256" key="4">
    <source>
        <dbReference type="ARBA" id="ARBA00022670"/>
    </source>
</evidence>
<dbReference type="Gene3D" id="3.50.30.30">
    <property type="match status" value="1"/>
</dbReference>
<feature type="signal peptide" evidence="12">
    <location>
        <begin position="1"/>
        <end position="25"/>
    </location>
</feature>
<keyword evidence="6 10" id="KW-0378">Hydrolase</keyword>
<reference evidence="16" key="1">
    <citation type="submission" date="2009-02" db="EMBL/GenBank/DDBJ databases">
        <title>Full length sequence-verified cDNA sequences from Sitka spruce (Picea sitchensis).</title>
        <authorList>
            <person name="Reid K.E."/>
            <person name="Liao N."/>
            <person name="Ralph S."/>
            <person name="Kolosova N."/>
            <person name="Oddy C."/>
            <person name="Moore R."/>
            <person name="Mayo M."/>
            <person name="Wagner S."/>
            <person name="King J."/>
            <person name="Yanchuk A."/>
            <person name="Holt R."/>
            <person name="Jones S."/>
            <person name="Marra M."/>
            <person name="Ritland C.E."/>
            <person name="Ritland K."/>
            <person name="Bohlmann J."/>
        </authorList>
    </citation>
    <scope>NUCLEOTIDE SEQUENCE</scope>
    <source>
        <tissue evidence="16">Green portion of the leader tissue</tissue>
    </source>
</reference>
<evidence type="ECO:0000256" key="11">
    <source>
        <dbReference type="SAM" id="MobiDB-lite"/>
    </source>
</evidence>
<feature type="active site" description="Charge relay system" evidence="9 10">
    <location>
        <position position="555"/>
    </location>
</feature>
<proteinExistence type="evidence at transcript level"/>
<feature type="domain" description="Peptidase S8/S53" evidence="13">
    <location>
        <begin position="138"/>
        <end position="599"/>
    </location>
</feature>
<dbReference type="InterPro" id="IPR037045">
    <property type="entry name" value="S8pro/Inhibitor_I9_sf"/>
</dbReference>
<comment type="subcellular location">
    <subcellularLocation>
        <location evidence="1">Secreted</location>
    </subcellularLocation>
</comment>
<dbReference type="PROSITE" id="PS51892">
    <property type="entry name" value="SUBTILASE"/>
    <property type="match status" value="1"/>
</dbReference>
<keyword evidence="4 10" id="KW-0645">Protease</keyword>
<evidence type="ECO:0000256" key="9">
    <source>
        <dbReference type="PIRSR" id="PIRSR615500-1"/>
    </source>
</evidence>
<feature type="chain" id="PRO_5002900220" evidence="12">
    <location>
        <begin position="26"/>
        <end position="690"/>
    </location>
</feature>
<sequence length="690" mass="72526">MQMENSVRKCVSVLLVLGCLATVLAAISHDGVKKTYVVHMAKSQMPAGFTSHEHWYASAVKSVLSEEEEPSILYNYDDAFHGFAARLNAAQAEALEKTHGILGIYPETVYELHTTRTPQFLGLETAESGMWPEKANFGHDVVIGVLDTGVWPESLSFNDRGMGPVPAHWKGACESGTNFTASHCNKKLIGARFLSRGYEAAVGPINETAEFRSPRDQDGHGTHTASTAAGAVVLKADLVGYAKGTARGMATRARIAAYKVCWVGGCFSTDILAALDKAVADGVNVLSLSLGGGLEPYYRDSISLGTFGAMEKGIFVSCSAGNGGPDPISLSNVAPWIATIGAGTLDRDFPAYVELGNGLNFTGVSLYHGRRGLPSGEQVPLVYFGSNTSAGSRSATNLCFAGSLDRKLVAGKMVVCDRGISARVAKGAVVKSAGGVGMILANTDANGEELVADCHLLPASAVGEANGDAIKHYITSTKNPTATIHFGGTVLGVKPSPVVAAFSSRGPNLVNPEILKPDMIAPGLNILAAWTGITGPTGLSDDLRRVKFNILSGTSMSCPHVTGIAALMKGAHPEWSPAAIKSALMTTAYTVDNMGHKIEDSATANASTPFDHGAGHVDPKSALNPGLIYDISADDYIEFLCSLNYRRRRSTASPSDITPAATHFAVRATSTTRPSPPFLLFPTTPRPTLS</sequence>
<feature type="region of interest" description="Disordered" evidence="11">
    <location>
        <begin position="668"/>
        <end position="690"/>
    </location>
</feature>
<keyword evidence="8" id="KW-0325">Glycoprotein</keyword>
<dbReference type="InterPro" id="IPR010259">
    <property type="entry name" value="S8pro/Inhibitor_I9"/>
</dbReference>
<dbReference type="Pfam" id="PF00082">
    <property type="entry name" value="Peptidase_S8"/>
    <property type="match status" value="1"/>
</dbReference>
<dbReference type="Pfam" id="PF02225">
    <property type="entry name" value="PA"/>
    <property type="match status" value="1"/>
</dbReference>
<feature type="domain" description="Inhibitor I9" evidence="15">
    <location>
        <begin position="35"/>
        <end position="113"/>
    </location>
</feature>
<dbReference type="GO" id="GO:0005576">
    <property type="term" value="C:extracellular region"/>
    <property type="evidence" value="ECO:0007669"/>
    <property type="project" value="UniProtKB-SubCell"/>
</dbReference>
<dbReference type="FunFam" id="3.30.70.80:FF:000003">
    <property type="entry name" value="Subtilisin-like protease SBT1.9"/>
    <property type="match status" value="1"/>
</dbReference>
<dbReference type="InterPro" id="IPR000209">
    <property type="entry name" value="Peptidase_S8/S53_dom"/>
</dbReference>
<evidence type="ECO:0000256" key="8">
    <source>
        <dbReference type="ARBA" id="ARBA00023180"/>
    </source>
</evidence>
<feature type="active site" description="Charge relay system" evidence="9 10">
    <location>
        <position position="147"/>
    </location>
</feature>
<evidence type="ECO:0000259" key="14">
    <source>
        <dbReference type="Pfam" id="PF02225"/>
    </source>
</evidence>
<dbReference type="InterPro" id="IPR045051">
    <property type="entry name" value="SBT"/>
</dbReference>
<evidence type="ECO:0000256" key="12">
    <source>
        <dbReference type="SAM" id="SignalP"/>
    </source>
</evidence>
<dbReference type="PRINTS" id="PR00723">
    <property type="entry name" value="SUBTILISIN"/>
</dbReference>